<evidence type="ECO:0000313" key="2">
    <source>
        <dbReference type="EMBL" id="CAI3992414.1"/>
    </source>
</evidence>
<evidence type="ECO:0000313" key="3">
    <source>
        <dbReference type="EMBL" id="CAL4779726.1"/>
    </source>
</evidence>
<comment type="caution">
    <text evidence="2">The sequence shown here is derived from an EMBL/GenBank/DDBJ whole genome shotgun (WGS) entry which is preliminary data.</text>
</comment>
<dbReference type="EMBL" id="CAMXCT030001711">
    <property type="protein sequence ID" value="CAL4779726.1"/>
    <property type="molecule type" value="Genomic_DNA"/>
</dbReference>
<dbReference type="Proteomes" id="UP001152797">
    <property type="component" value="Unassembled WGS sequence"/>
</dbReference>
<dbReference type="EMBL" id="CAMXCT010001711">
    <property type="protein sequence ID" value="CAI3992414.1"/>
    <property type="molecule type" value="Genomic_DNA"/>
</dbReference>
<sequence length="598" mass="66166">MRRSIVAVSAAVLAGSAILVAASATVAMSSLETGAKFRWRSSSKKWCNMFLVSDGQPELGSWLDVKQQPWGVDCKVCKETGVSNPFASYSMTKKGQLQNCNLMKHHKSKAHKAAVKEWLKEGGCVGPSPDAALSLSQFQELMECFGEKRSLTQKELQMAWCLAEGLKALDQTFIAKSSHISLMRDERHGRLAIRFMAVAPDLTTRSGFLGATWVFQLTQAAAAASATEAWLLRPNRLAVSASKGFEKTDSWLFRPPWLPWAFVSELCKKRAAVSAWNITSQTGSVLEPVCYHSPPYELCDELIHDFFAKIIIDLTPLDGRMAWAALRNRHHRLLALLEKEMTNPESSLFSSAYSEAVGGSGHAPQEEGEEENDEDEEDDVWDPLGDDDDDDEEDNGDKTLRAPRLRCSSRSPHQPCNGQAANWRLGYKAVLALVAATGWWSVGRCRVSFEAFPAGGDVPAPHGMVVNDLTAWYEVSGFLAPVLLNILFWTSAVAVWSCMQANGWLPPVHENVAAASHQAALDYEPQNWHRAVALVLELHRTAFTAIANRVLATAVVHRFPATRQRGDLIHPDVAPMELQWYLPRRLVPLLQTTHVTGR</sequence>
<reference evidence="2" key="1">
    <citation type="submission" date="2022-10" db="EMBL/GenBank/DDBJ databases">
        <authorList>
            <person name="Chen Y."/>
            <person name="Dougan E. K."/>
            <person name="Chan C."/>
            <person name="Rhodes N."/>
            <person name="Thang M."/>
        </authorList>
    </citation>
    <scope>NUCLEOTIDE SEQUENCE</scope>
</reference>
<feature type="region of interest" description="Disordered" evidence="1">
    <location>
        <begin position="355"/>
        <end position="415"/>
    </location>
</feature>
<dbReference type="AlphaFoldDB" id="A0A9P1CI41"/>
<keyword evidence="4" id="KW-1185">Reference proteome</keyword>
<feature type="compositionally biased region" description="Acidic residues" evidence="1">
    <location>
        <begin position="366"/>
        <end position="395"/>
    </location>
</feature>
<organism evidence="2">
    <name type="scientific">Cladocopium goreaui</name>
    <dbReference type="NCBI Taxonomy" id="2562237"/>
    <lineage>
        <taxon>Eukaryota</taxon>
        <taxon>Sar</taxon>
        <taxon>Alveolata</taxon>
        <taxon>Dinophyceae</taxon>
        <taxon>Suessiales</taxon>
        <taxon>Symbiodiniaceae</taxon>
        <taxon>Cladocopium</taxon>
    </lineage>
</organism>
<reference evidence="3 4" key="2">
    <citation type="submission" date="2024-05" db="EMBL/GenBank/DDBJ databases">
        <authorList>
            <person name="Chen Y."/>
            <person name="Shah S."/>
            <person name="Dougan E. K."/>
            <person name="Thang M."/>
            <person name="Chan C."/>
        </authorList>
    </citation>
    <scope>NUCLEOTIDE SEQUENCE [LARGE SCALE GENOMIC DNA]</scope>
</reference>
<evidence type="ECO:0000313" key="4">
    <source>
        <dbReference type="Proteomes" id="UP001152797"/>
    </source>
</evidence>
<evidence type="ECO:0000256" key="1">
    <source>
        <dbReference type="SAM" id="MobiDB-lite"/>
    </source>
</evidence>
<name>A0A9P1CI41_9DINO</name>
<dbReference type="EMBL" id="CAMXCT020001711">
    <property type="protein sequence ID" value="CAL1145789.1"/>
    <property type="molecule type" value="Genomic_DNA"/>
</dbReference>
<feature type="non-terminal residue" evidence="2">
    <location>
        <position position="598"/>
    </location>
</feature>
<proteinExistence type="predicted"/>
<accession>A0A9P1CI41</accession>
<protein>
    <submittedName>
        <fullName evidence="2">Uncharacterized protein</fullName>
    </submittedName>
</protein>
<gene>
    <name evidence="2" type="ORF">C1SCF055_LOCUS19250</name>
</gene>